<feature type="domain" description="Glycoside hydrolase family 57 N-terminal" evidence="3">
    <location>
        <begin position="6"/>
        <end position="291"/>
    </location>
</feature>
<dbReference type="InterPro" id="IPR052046">
    <property type="entry name" value="GH57_Enzymes"/>
</dbReference>
<reference evidence="4 5" key="1">
    <citation type="submission" date="2021-01" db="EMBL/GenBank/DDBJ databases">
        <title>Carboxyliciviraga sp.nov., isolated from coastal sediments.</title>
        <authorList>
            <person name="Lu D."/>
            <person name="Zhang T."/>
        </authorList>
    </citation>
    <scope>NUCLEOTIDE SEQUENCE [LARGE SCALE GENOMIC DNA]</scope>
    <source>
        <strain evidence="4 5">N1Y132</strain>
    </source>
</reference>
<dbReference type="InterPro" id="IPR011330">
    <property type="entry name" value="Glyco_hydro/deAcase_b/a-brl"/>
</dbReference>
<gene>
    <name evidence="4" type="ORF">JIV24_11955</name>
</gene>
<dbReference type="EMBL" id="JAENRR010000026">
    <property type="protein sequence ID" value="MBK3518050.1"/>
    <property type="molecule type" value="Genomic_DNA"/>
</dbReference>
<dbReference type="PANTHER" id="PTHR36306">
    <property type="entry name" value="ALPHA-AMYLASE-RELATED-RELATED"/>
    <property type="match status" value="1"/>
</dbReference>
<evidence type="ECO:0000256" key="2">
    <source>
        <dbReference type="ARBA" id="ARBA00023277"/>
    </source>
</evidence>
<dbReference type="CDD" id="cd10795">
    <property type="entry name" value="GH57N_MJA1_like"/>
    <property type="match status" value="1"/>
</dbReference>
<comment type="similarity">
    <text evidence="1">Belongs to the glycosyl hydrolase 57 family.</text>
</comment>
<dbReference type="Gene3D" id="3.20.110.20">
    <property type="match status" value="1"/>
</dbReference>
<proteinExistence type="inferred from homology"/>
<protein>
    <submittedName>
        <fullName evidence="4">Glycoside hydrolase family 57 protein</fullName>
    </submittedName>
</protein>
<dbReference type="PANTHER" id="PTHR36306:SF1">
    <property type="entry name" value="ALPHA-AMYLASE-RELATED"/>
    <property type="match status" value="1"/>
</dbReference>
<dbReference type="Pfam" id="PF03065">
    <property type="entry name" value="Glyco_hydro_57"/>
    <property type="match status" value="1"/>
</dbReference>
<evidence type="ECO:0000313" key="5">
    <source>
        <dbReference type="Proteomes" id="UP000605676"/>
    </source>
</evidence>
<dbReference type="RefSeq" id="WP_200465278.1">
    <property type="nucleotide sequence ID" value="NZ_JAENRR010000026.1"/>
</dbReference>
<dbReference type="InterPro" id="IPR004300">
    <property type="entry name" value="Glyco_hydro_57_N"/>
</dbReference>
<keyword evidence="4" id="KW-0378">Hydrolase</keyword>
<evidence type="ECO:0000313" key="4">
    <source>
        <dbReference type="EMBL" id="MBK3518050.1"/>
    </source>
</evidence>
<dbReference type="GO" id="GO:0016787">
    <property type="term" value="F:hydrolase activity"/>
    <property type="evidence" value="ECO:0007669"/>
    <property type="project" value="UniProtKB-KW"/>
</dbReference>
<dbReference type="Proteomes" id="UP000605676">
    <property type="component" value="Unassembled WGS sequence"/>
</dbReference>
<keyword evidence="5" id="KW-1185">Reference proteome</keyword>
<sequence length="431" mass="50575">MKSICLYFQVHQPLRLRRYRFFDIGNDHYYYDDFTNESIMQKIVKECYLPANEILLKQIKANHNQFKVTFSITGVVLDQFEQYAPEVIDSFKQLADTGCVEFLAETYSHSLAALKDQDEFKAQVKAHSKRIKQLFGQKPKVFRNTELIYSDEIGKNVASMGYKGMLTEGAKHILGWKSTNYLYCNAINPKLKLLMRNYTLSDDIAFRFSEQGWNEWPLTTEKFVSWMNKMDEKEEIINIFMDYETIGEHQKKESGIFDFLDNLPAAVLNTKNYKFTTPSEAIKEYQPIAVAHVPNTISWADEERDLSAWLGNSLQDEAFTKLNALRDDVLAINDKHINKDWNYLQSSDHFYYMCTKFFSDGDVHSYFNPYNSPYDAFINFMNVLSDFKIRVDKLKDAKESQSVQDELIKKDDLIEQYKKEINKLKKQIVQE</sequence>
<evidence type="ECO:0000256" key="1">
    <source>
        <dbReference type="ARBA" id="ARBA00006821"/>
    </source>
</evidence>
<keyword evidence="2" id="KW-0119">Carbohydrate metabolism</keyword>
<comment type="caution">
    <text evidence="4">The sequence shown here is derived from an EMBL/GenBank/DDBJ whole genome shotgun (WGS) entry which is preliminary data.</text>
</comment>
<organism evidence="4 5">
    <name type="scientific">Carboxylicivirga marina</name>
    <dbReference type="NCBI Taxonomy" id="2800988"/>
    <lineage>
        <taxon>Bacteria</taxon>
        <taxon>Pseudomonadati</taxon>
        <taxon>Bacteroidota</taxon>
        <taxon>Bacteroidia</taxon>
        <taxon>Marinilabiliales</taxon>
        <taxon>Marinilabiliaceae</taxon>
        <taxon>Carboxylicivirga</taxon>
    </lineage>
</organism>
<dbReference type="SUPFAM" id="SSF88713">
    <property type="entry name" value="Glycoside hydrolase/deacetylase"/>
    <property type="match status" value="1"/>
</dbReference>
<evidence type="ECO:0000259" key="3">
    <source>
        <dbReference type="Pfam" id="PF03065"/>
    </source>
</evidence>
<name>A0ABS1HK64_9BACT</name>
<accession>A0ABS1HK64</accession>